<evidence type="ECO:0000256" key="3">
    <source>
        <dbReference type="RuleBase" id="RU003968"/>
    </source>
</evidence>
<dbReference type="EMBL" id="MU154671">
    <property type="protein sequence ID" value="KAF9489439.1"/>
    <property type="molecule type" value="Genomic_DNA"/>
</dbReference>
<dbReference type="AlphaFoldDB" id="A0A9P5ZKH7"/>
<proteinExistence type="inferred from homology"/>
<comment type="similarity">
    <text evidence="2 3">Belongs to the GMC oxidoreductase family.</text>
</comment>
<dbReference type="PROSITE" id="PS00624">
    <property type="entry name" value="GMC_OXRED_2"/>
    <property type="match status" value="1"/>
</dbReference>
<dbReference type="SUPFAM" id="SSF51905">
    <property type="entry name" value="FAD/NAD(P)-binding domain"/>
    <property type="match status" value="1"/>
</dbReference>
<evidence type="ECO:0000256" key="2">
    <source>
        <dbReference type="ARBA" id="ARBA00010790"/>
    </source>
</evidence>
<evidence type="ECO:0000256" key="1">
    <source>
        <dbReference type="ARBA" id="ARBA00001974"/>
    </source>
</evidence>
<accession>A0A9P5ZKH7</accession>
<comment type="caution">
    <text evidence="7">The sequence shown here is derived from an EMBL/GenBank/DDBJ whole genome shotgun (WGS) entry which is preliminary data.</text>
</comment>
<dbReference type="Pfam" id="PF05199">
    <property type="entry name" value="GMC_oxred_C"/>
    <property type="match status" value="1"/>
</dbReference>
<dbReference type="InterPro" id="IPR036259">
    <property type="entry name" value="MFS_trans_sf"/>
</dbReference>
<gene>
    <name evidence="7" type="ORF">BDN71DRAFT_1435398</name>
</gene>
<dbReference type="PANTHER" id="PTHR11552:SF78">
    <property type="entry name" value="GLUCOSE-METHANOL-CHOLINE OXIDOREDUCTASE N-TERMINAL DOMAIN-CONTAINING PROTEIN"/>
    <property type="match status" value="1"/>
</dbReference>
<feature type="transmembrane region" description="Helical" evidence="4">
    <location>
        <begin position="657"/>
        <end position="679"/>
    </location>
</feature>
<evidence type="ECO:0000259" key="5">
    <source>
        <dbReference type="PROSITE" id="PS00623"/>
    </source>
</evidence>
<dbReference type="GO" id="GO:0050660">
    <property type="term" value="F:flavin adenine dinucleotide binding"/>
    <property type="evidence" value="ECO:0007669"/>
    <property type="project" value="InterPro"/>
</dbReference>
<dbReference type="PROSITE" id="PS00623">
    <property type="entry name" value="GMC_OXRED_1"/>
    <property type="match status" value="1"/>
</dbReference>
<dbReference type="SUPFAM" id="SSF54373">
    <property type="entry name" value="FAD-linked reductases, C-terminal domain"/>
    <property type="match status" value="1"/>
</dbReference>
<protein>
    <recommendedName>
        <fullName evidence="5 6">Glucose-methanol-choline oxidoreductase N-terminal domain-containing protein</fullName>
    </recommendedName>
</protein>
<feature type="domain" description="Glucose-methanol-choline oxidoreductase N-terminal" evidence="6">
    <location>
        <begin position="266"/>
        <end position="280"/>
    </location>
</feature>
<evidence type="ECO:0000256" key="4">
    <source>
        <dbReference type="SAM" id="Phobius"/>
    </source>
</evidence>
<keyword evidence="8" id="KW-1185">Reference proteome</keyword>
<dbReference type="PANTHER" id="PTHR11552">
    <property type="entry name" value="GLUCOSE-METHANOL-CHOLINE GMC OXIDOREDUCTASE"/>
    <property type="match status" value="1"/>
</dbReference>
<feature type="transmembrane region" description="Helical" evidence="4">
    <location>
        <begin position="691"/>
        <end position="709"/>
    </location>
</feature>
<dbReference type="InterPro" id="IPR000172">
    <property type="entry name" value="GMC_OxRdtase_N"/>
</dbReference>
<evidence type="ECO:0000313" key="7">
    <source>
        <dbReference type="EMBL" id="KAF9489439.1"/>
    </source>
</evidence>
<feature type="domain" description="Glucose-methanol-choline oxidoreductase N-terminal" evidence="5">
    <location>
        <begin position="83"/>
        <end position="106"/>
    </location>
</feature>
<dbReference type="SUPFAM" id="SSF103473">
    <property type="entry name" value="MFS general substrate transporter"/>
    <property type="match status" value="1"/>
</dbReference>
<keyword evidence="4" id="KW-0472">Membrane</keyword>
<dbReference type="InterPro" id="IPR012132">
    <property type="entry name" value="GMC_OxRdtase"/>
</dbReference>
<keyword evidence="4" id="KW-0812">Transmembrane</keyword>
<sequence>MTYDIIFAGGGTTACVVAGRLAAAKPDLRILLIEQGPHTRGLQTHLQPAMFPKNLTPDTKVFSFHISQPSDTLMGRPVVVPSGRCVGGGSSINFMKYTRASASDYDDWEILYANEGWGSKDMIPLLKKVETYEVDGDRSSHGQSGPIKVSFGGVCLDPGKQFLEVAERYDKFRGATQDANDFHTVNAYSRWPKYIDGSTGLRSDTAHGFIYNQDHARSNLTVLADTTVLRVIIKDGRAIGIECNTSAPTLGATKIFATQLVVISAGAFGSPAILQRSGIGPRSILTALRIPLAVDLPGVGENYLDHQAIVEPYFVSDSTTTLEAIMEMDEEELQSQWQRSGDGLMATNGIDAGVKLRPSIDELEELGPGFQERWKAYFENAPDKPIIWMGPLSNYAGQDTDVPKRRYMSMVTYMVESTFHERLQPTCSTCYQGYPASTGRLYITASDLSKPLHFEPGYLNDPSDLEVLRWAYKKGREIARRMPLYRGEPAQCHPAFTADSDAACGERSGPVDVSAPNIVYTAEDDEAINSHMGTCAMKPRAEGGVVDSKLNVYGLQGLKVADLSISPSNVSANTYNTALGVGEKAAVIIAEELGIKFLRKFTLLGFDPLAFVRLLAVGIDRCTHDSAAEPITVSVIFPFVNQFVLESGVTGGDERKVGYYAGIIGFLFFVSEFVTALSWSRLSDWIGRKPVLLAGTVGLFITILSAGVAKNVMVEVNVPPFWYTT</sequence>
<organism evidence="7 8">
    <name type="scientific">Pleurotus eryngii</name>
    <name type="common">Boletus of the steppes</name>
    <dbReference type="NCBI Taxonomy" id="5323"/>
    <lineage>
        <taxon>Eukaryota</taxon>
        <taxon>Fungi</taxon>
        <taxon>Dikarya</taxon>
        <taxon>Basidiomycota</taxon>
        <taxon>Agaricomycotina</taxon>
        <taxon>Agaricomycetes</taxon>
        <taxon>Agaricomycetidae</taxon>
        <taxon>Agaricales</taxon>
        <taxon>Pleurotineae</taxon>
        <taxon>Pleurotaceae</taxon>
        <taxon>Pleurotus</taxon>
    </lineage>
</organism>
<dbReference type="OrthoDB" id="269227at2759"/>
<dbReference type="Proteomes" id="UP000807025">
    <property type="component" value="Unassembled WGS sequence"/>
</dbReference>
<dbReference type="GO" id="GO:0016614">
    <property type="term" value="F:oxidoreductase activity, acting on CH-OH group of donors"/>
    <property type="evidence" value="ECO:0007669"/>
    <property type="project" value="InterPro"/>
</dbReference>
<dbReference type="Gene3D" id="3.50.50.60">
    <property type="entry name" value="FAD/NAD(P)-binding domain"/>
    <property type="match status" value="1"/>
</dbReference>
<dbReference type="Pfam" id="PF00732">
    <property type="entry name" value="GMC_oxred_N"/>
    <property type="match status" value="1"/>
</dbReference>
<dbReference type="Gene3D" id="1.20.1250.20">
    <property type="entry name" value="MFS general substrate transporter like domains"/>
    <property type="match status" value="1"/>
</dbReference>
<keyword evidence="3" id="KW-0285">Flavoprotein</keyword>
<keyword evidence="4" id="KW-1133">Transmembrane helix</keyword>
<dbReference type="InterPro" id="IPR036188">
    <property type="entry name" value="FAD/NAD-bd_sf"/>
</dbReference>
<reference evidence="7" key="1">
    <citation type="submission" date="2020-11" db="EMBL/GenBank/DDBJ databases">
        <authorList>
            <consortium name="DOE Joint Genome Institute"/>
            <person name="Ahrendt S."/>
            <person name="Riley R."/>
            <person name="Andreopoulos W."/>
            <person name="Labutti K."/>
            <person name="Pangilinan J."/>
            <person name="Ruiz-Duenas F.J."/>
            <person name="Barrasa J.M."/>
            <person name="Sanchez-Garcia M."/>
            <person name="Camarero S."/>
            <person name="Miyauchi S."/>
            <person name="Serrano A."/>
            <person name="Linde D."/>
            <person name="Babiker R."/>
            <person name="Drula E."/>
            <person name="Ayuso-Fernandez I."/>
            <person name="Pacheco R."/>
            <person name="Padilla G."/>
            <person name="Ferreira P."/>
            <person name="Barriuso J."/>
            <person name="Kellner H."/>
            <person name="Castanera R."/>
            <person name="Alfaro M."/>
            <person name="Ramirez L."/>
            <person name="Pisabarro A.G."/>
            <person name="Kuo A."/>
            <person name="Tritt A."/>
            <person name="Lipzen A."/>
            <person name="He G."/>
            <person name="Yan M."/>
            <person name="Ng V."/>
            <person name="Cullen D."/>
            <person name="Martin F."/>
            <person name="Rosso M.-N."/>
            <person name="Henrissat B."/>
            <person name="Hibbett D."/>
            <person name="Martinez A.T."/>
            <person name="Grigoriev I.V."/>
        </authorList>
    </citation>
    <scope>NUCLEOTIDE SEQUENCE</scope>
    <source>
        <strain evidence="7">ATCC 90797</strain>
    </source>
</reference>
<evidence type="ECO:0000259" key="6">
    <source>
        <dbReference type="PROSITE" id="PS00624"/>
    </source>
</evidence>
<comment type="cofactor">
    <cofactor evidence="1">
        <name>FAD</name>
        <dbReference type="ChEBI" id="CHEBI:57692"/>
    </cofactor>
</comment>
<dbReference type="Gene3D" id="3.30.560.10">
    <property type="entry name" value="Glucose Oxidase, domain 3"/>
    <property type="match status" value="1"/>
</dbReference>
<evidence type="ECO:0000313" key="8">
    <source>
        <dbReference type="Proteomes" id="UP000807025"/>
    </source>
</evidence>
<dbReference type="InterPro" id="IPR007867">
    <property type="entry name" value="GMC_OxRtase_C"/>
</dbReference>
<name>A0A9P5ZKH7_PLEER</name>
<keyword evidence="3" id="KW-0274">FAD</keyword>